<evidence type="ECO:0000313" key="2">
    <source>
        <dbReference type="Proteomes" id="UP001345963"/>
    </source>
</evidence>
<proteinExistence type="predicted"/>
<keyword evidence="2" id="KW-1185">Reference proteome</keyword>
<dbReference type="Proteomes" id="UP001345963">
    <property type="component" value="Unassembled WGS sequence"/>
</dbReference>
<sequence>MLQIWRQSWVPAGDTPVSLSVGGVKGQRHSDITDSRSASSFFSEPATRSAKPGNTLKQCDVTSMQNNQMSCIPQLNSSSCCFLDEVCWCLKVFRSHSFSRPTILNSEPE</sequence>
<accession>A0ABU7CKZ5</accession>
<gene>
    <name evidence="1" type="ORF">ATANTOWER_017257</name>
</gene>
<name>A0ABU7CKZ5_9TELE</name>
<organism evidence="1 2">
    <name type="scientific">Ataeniobius toweri</name>
    <dbReference type="NCBI Taxonomy" id="208326"/>
    <lineage>
        <taxon>Eukaryota</taxon>
        <taxon>Metazoa</taxon>
        <taxon>Chordata</taxon>
        <taxon>Craniata</taxon>
        <taxon>Vertebrata</taxon>
        <taxon>Euteleostomi</taxon>
        <taxon>Actinopterygii</taxon>
        <taxon>Neopterygii</taxon>
        <taxon>Teleostei</taxon>
        <taxon>Neoteleostei</taxon>
        <taxon>Acanthomorphata</taxon>
        <taxon>Ovalentaria</taxon>
        <taxon>Atherinomorphae</taxon>
        <taxon>Cyprinodontiformes</taxon>
        <taxon>Goodeidae</taxon>
        <taxon>Ataeniobius</taxon>
    </lineage>
</organism>
<dbReference type="EMBL" id="JAHUTI010092080">
    <property type="protein sequence ID" value="MED6262288.1"/>
    <property type="molecule type" value="Genomic_DNA"/>
</dbReference>
<protein>
    <submittedName>
        <fullName evidence="1">Uncharacterized protein</fullName>
    </submittedName>
</protein>
<reference evidence="1 2" key="1">
    <citation type="submission" date="2021-07" db="EMBL/GenBank/DDBJ databases">
        <authorList>
            <person name="Palmer J.M."/>
        </authorList>
    </citation>
    <scope>NUCLEOTIDE SEQUENCE [LARGE SCALE GENOMIC DNA]</scope>
    <source>
        <strain evidence="1 2">AT_MEX2019</strain>
        <tissue evidence="1">Muscle</tissue>
    </source>
</reference>
<comment type="caution">
    <text evidence="1">The sequence shown here is derived from an EMBL/GenBank/DDBJ whole genome shotgun (WGS) entry which is preliminary data.</text>
</comment>
<evidence type="ECO:0000313" key="1">
    <source>
        <dbReference type="EMBL" id="MED6262288.1"/>
    </source>
</evidence>